<name>A0A5N6Q174_9ASTR</name>
<evidence type="ECO:0000256" key="1">
    <source>
        <dbReference type="ARBA" id="ARBA00004479"/>
    </source>
</evidence>
<comment type="caution">
    <text evidence="15">The sequence shown here is derived from an EMBL/GenBank/DDBJ whole genome shotgun (WGS) entry which is preliminary data.</text>
</comment>
<gene>
    <name evidence="15" type="ORF">E3N88_01438</name>
</gene>
<evidence type="ECO:0000256" key="12">
    <source>
        <dbReference type="ARBA" id="ARBA00047951"/>
    </source>
</evidence>
<evidence type="ECO:0000256" key="6">
    <source>
        <dbReference type="ARBA" id="ARBA00022741"/>
    </source>
</evidence>
<evidence type="ECO:0000256" key="10">
    <source>
        <dbReference type="ARBA" id="ARBA00023136"/>
    </source>
</evidence>
<dbReference type="Pfam" id="PF07714">
    <property type="entry name" value="PK_Tyr_Ser-Thr"/>
    <property type="match status" value="1"/>
</dbReference>
<evidence type="ECO:0000256" key="13">
    <source>
        <dbReference type="SAM" id="Phobius"/>
    </source>
</evidence>
<keyword evidence="7" id="KW-0418">Kinase</keyword>
<comment type="catalytic activity">
    <reaction evidence="11">
        <text>L-seryl-[protein] + ATP = O-phospho-L-seryl-[protein] + ADP + H(+)</text>
        <dbReference type="Rhea" id="RHEA:17989"/>
        <dbReference type="Rhea" id="RHEA-COMP:9863"/>
        <dbReference type="Rhea" id="RHEA-COMP:11604"/>
        <dbReference type="ChEBI" id="CHEBI:15378"/>
        <dbReference type="ChEBI" id="CHEBI:29999"/>
        <dbReference type="ChEBI" id="CHEBI:30616"/>
        <dbReference type="ChEBI" id="CHEBI:83421"/>
        <dbReference type="ChEBI" id="CHEBI:456216"/>
    </reaction>
</comment>
<evidence type="ECO:0000256" key="8">
    <source>
        <dbReference type="ARBA" id="ARBA00022840"/>
    </source>
</evidence>
<dbReference type="Pfam" id="PF13947">
    <property type="entry name" value="GUB_WAK_bind"/>
    <property type="match status" value="3"/>
</dbReference>
<dbReference type="Gene3D" id="3.30.200.20">
    <property type="entry name" value="Phosphorylase Kinase, domain 1"/>
    <property type="match status" value="1"/>
</dbReference>
<dbReference type="FunFam" id="3.30.200.20:FF:000043">
    <property type="entry name" value="Wall-associated receptor kinase 2"/>
    <property type="match status" value="1"/>
</dbReference>
<keyword evidence="16" id="KW-1185">Reference proteome</keyword>
<dbReference type="InterPro" id="IPR000719">
    <property type="entry name" value="Prot_kinase_dom"/>
</dbReference>
<dbReference type="InterPro" id="IPR011009">
    <property type="entry name" value="Kinase-like_dom_sf"/>
</dbReference>
<dbReference type="GO" id="GO:0030247">
    <property type="term" value="F:polysaccharide binding"/>
    <property type="evidence" value="ECO:0007669"/>
    <property type="project" value="InterPro"/>
</dbReference>
<reference evidence="15 16" key="1">
    <citation type="submission" date="2019-05" db="EMBL/GenBank/DDBJ databases">
        <title>Mikania micrantha, genome provides insights into the molecular mechanism of rapid growth.</title>
        <authorList>
            <person name="Liu B."/>
        </authorList>
    </citation>
    <scope>NUCLEOTIDE SEQUENCE [LARGE SCALE GENOMIC DNA]</scope>
    <source>
        <strain evidence="15">NLD-2019</strain>
        <tissue evidence="15">Leaf</tissue>
    </source>
</reference>
<feature type="transmembrane region" description="Helical" evidence="13">
    <location>
        <begin position="810"/>
        <end position="834"/>
    </location>
</feature>
<comment type="catalytic activity">
    <reaction evidence="12">
        <text>L-threonyl-[protein] + ATP = O-phospho-L-threonyl-[protein] + ADP + H(+)</text>
        <dbReference type="Rhea" id="RHEA:46608"/>
        <dbReference type="Rhea" id="RHEA-COMP:11060"/>
        <dbReference type="Rhea" id="RHEA-COMP:11605"/>
        <dbReference type="ChEBI" id="CHEBI:15378"/>
        <dbReference type="ChEBI" id="CHEBI:30013"/>
        <dbReference type="ChEBI" id="CHEBI:30616"/>
        <dbReference type="ChEBI" id="CHEBI:61977"/>
        <dbReference type="ChEBI" id="CHEBI:456216"/>
    </reaction>
</comment>
<keyword evidence="3" id="KW-0808">Transferase</keyword>
<evidence type="ECO:0000256" key="5">
    <source>
        <dbReference type="ARBA" id="ARBA00022729"/>
    </source>
</evidence>
<sequence length="1084" mass="119458">MEKAEDEAILWRRRKTKISENATSPSVAKYAKKGCNDTCGNKVTIPFPFGIGADCAVNEWYIVECNNSTPYLPAVLNRPEVLGVNLIHQTVIVSTPNLSGCQNPSGNNISEFMGVNLGASPFLFSKYNRFVFEGCGTVALMMDNGSVVTGCSTTCVKNATFSSDRNNCFGNGCCKTEAISHHLKSYHINMISLEGDGVCGSAFLVDETSNTFSEPYISNNDPFTPVLLLWTLTNSDQITCCDGHAPDRRKVDVFNGIPLDTLKCDLQERMSLLVDNPYLKDGCKHYATSPAVAKLAKTGCNDSCGNNVTIPFPFGIGADCAVNEWYIVECNKSTPYLPAVFNRPEVLGVNLVDQTIIVSTPKVSGCQNPSGNNISEFLGVNLGASPFLLSKYNRFVFEGCGTAALMLDNGSVVTGCSTACVKNATFRNNCFGNGCCQTEAISHHLKSYHINLINLDRDGACGSAFLWDDTTNDFTRVSLLWTLTNTDQITCCDGHAPDRRKVDVLNGTPLDTLKCDLQEESLLVDNPYLKGGCKRYEIIPRYAKTGCKDKCGNIRIPYPFGIGATCAVNHWYIIDCNSSTPYLPALNHLKVLGVDLKNQTVTVGTPTITNCQNPVLNSSEIMGIDLVWSQRVRRLVTGVLHMSLMMTETSVMEWVIVVKPKSSINLVIGSLEEEDGGCGSGFLVDETSYLQGTWFNSSTSTFNIPVSFRWTLDQVTCCDEESMDMMDMFNGTTIFPPACYTSDHVKGNPYLKDGCEEAPYGGNFEDEHQDECRKCIDRGGSCSKLDTILYVDGSVFSQQIICQHGKRPPALGVILGVSISMGILFLVAFSYVLYKWIKKTKEKRQRKRFFKRNGGLLLKQQEEADPSLVDKTIHFTTCELQKATDNFNENRILGRGGQGTVYKGMLVDGRIVAVKKSKIVDESQLEQFINEVVILSQINHRNVVKLLGCCLETEVPLLVSEFIPNGTLYDLLHNETNESLATRFMLAMEEGRVMSIFDGVVIKEGTRDELLILANLATRCLNLNGKYRPTMKEVAIELETIRRSHIPSMVQTNIGPVVYGEELSMPSFGKSSSTYLSFNDSISQ</sequence>
<evidence type="ECO:0000259" key="14">
    <source>
        <dbReference type="PROSITE" id="PS50011"/>
    </source>
</evidence>
<feature type="domain" description="Protein kinase" evidence="14">
    <location>
        <begin position="887"/>
        <end position="1084"/>
    </location>
</feature>
<evidence type="ECO:0000256" key="11">
    <source>
        <dbReference type="ARBA" id="ARBA00047558"/>
    </source>
</evidence>
<dbReference type="GO" id="GO:0004674">
    <property type="term" value="F:protein serine/threonine kinase activity"/>
    <property type="evidence" value="ECO:0007669"/>
    <property type="project" value="UniProtKB-KW"/>
</dbReference>
<evidence type="ECO:0000256" key="3">
    <source>
        <dbReference type="ARBA" id="ARBA00022679"/>
    </source>
</evidence>
<evidence type="ECO:0000256" key="7">
    <source>
        <dbReference type="ARBA" id="ARBA00022777"/>
    </source>
</evidence>
<dbReference type="Proteomes" id="UP000326396">
    <property type="component" value="Linkage Group LG1"/>
</dbReference>
<keyword evidence="8" id="KW-0067">ATP-binding</keyword>
<dbReference type="InterPro" id="IPR001245">
    <property type="entry name" value="Ser-Thr/Tyr_kinase_cat_dom"/>
</dbReference>
<dbReference type="InterPro" id="IPR025287">
    <property type="entry name" value="WAK_GUB"/>
</dbReference>
<organism evidence="15 16">
    <name type="scientific">Mikania micrantha</name>
    <name type="common">bitter vine</name>
    <dbReference type="NCBI Taxonomy" id="192012"/>
    <lineage>
        <taxon>Eukaryota</taxon>
        <taxon>Viridiplantae</taxon>
        <taxon>Streptophyta</taxon>
        <taxon>Embryophyta</taxon>
        <taxon>Tracheophyta</taxon>
        <taxon>Spermatophyta</taxon>
        <taxon>Magnoliopsida</taxon>
        <taxon>eudicotyledons</taxon>
        <taxon>Gunneridae</taxon>
        <taxon>Pentapetalae</taxon>
        <taxon>asterids</taxon>
        <taxon>campanulids</taxon>
        <taxon>Asterales</taxon>
        <taxon>Asteraceae</taxon>
        <taxon>Asteroideae</taxon>
        <taxon>Heliantheae alliance</taxon>
        <taxon>Eupatorieae</taxon>
        <taxon>Mikania</taxon>
    </lineage>
</organism>
<dbReference type="PROSITE" id="PS50011">
    <property type="entry name" value="PROTEIN_KINASE_DOM"/>
    <property type="match status" value="1"/>
</dbReference>
<evidence type="ECO:0000313" key="16">
    <source>
        <dbReference type="Proteomes" id="UP000326396"/>
    </source>
</evidence>
<keyword evidence="6" id="KW-0547">Nucleotide-binding</keyword>
<evidence type="ECO:0000313" key="15">
    <source>
        <dbReference type="EMBL" id="KAD7478302.1"/>
    </source>
</evidence>
<proteinExistence type="predicted"/>
<evidence type="ECO:0000256" key="2">
    <source>
        <dbReference type="ARBA" id="ARBA00022527"/>
    </source>
</evidence>
<keyword evidence="2" id="KW-0723">Serine/threonine-protein kinase</keyword>
<keyword evidence="5" id="KW-0732">Signal</keyword>
<dbReference type="AlphaFoldDB" id="A0A5N6Q174"/>
<dbReference type="PANTHER" id="PTHR33491">
    <property type="entry name" value="OSJNBA0016N04.9 PROTEIN"/>
    <property type="match status" value="1"/>
</dbReference>
<keyword evidence="10 13" id="KW-0472">Membrane</keyword>
<comment type="subcellular location">
    <subcellularLocation>
        <location evidence="1">Membrane</location>
        <topology evidence="1">Single-pass type I membrane protein</topology>
    </subcellularLocation>
</comment>
<accession>A0A5N6Q174</accession>
<dbReference type="EMBL" id="SZYD01000001">
    <property type="protein sequence ID" value="KAD7478302.1"/>
    <property type="molecule type" value="Genomic_DNA"/>
</dbReference>
<evidence type="ECO:0000256" key="4">
    <source>
        <dbReference type="ARBA" id="ARBA00022692"/>
    </source>
</evidence>
<dbReference type="Gene3D" id="1.10.510.10">
    <property type="entry name" value="Transferase(Phosphotransferase) domain 1"/>
    <property type="match status" value="1"/>
</dbReference>
<keyword evidence="9 13" id="KW-1133">Transmembrane helix</keyword>
<dbReference type="GO" id="GO:0005524">
    <property type="term" value="F:ATP binding"/>
    <property type="evidence" value="ECO:0007669"/>
    <property type="project" value="UniProtKB-KW"/>
</dbReference>
<dbReference type="SUPFAM" id="SSF56112">
    <property type="entry name" value="Protein kinase-like (PK-like)"/>
    <property type="match status" value="1"/>
</dbReference>
<keyword evidence="4 13" id="KW-0812">Transmembrane</keyword>
<dbReference type="GO" id="GO:0016020">
    <property type="term" value="C:membrane"/>
    <property type="evidence" value="ECO:0007669"/>
    <property type="project" value="UniProtKB-SubCell"/>
</dbReference>
<dbReference type="OrthoDB" id="1661790at2759"/>
<protein>
    <recommendedName>
        <fullName evidence="14">Protein kinase domain-containing protein</fullName>
    </recommendedName>
</protein>
<evidence type="ECO:0000256" key="9">
    <source>
        <dbReference type="ARBA" id="ARBA00022989"/>
    </source>
</evidence>